<name>A0ABR8D818_9NOST</name>
<evidence type="ECO:0000256" key="1">
    <source>
        <dbReference type="SAM" id="Phobius"/>
    </source>
</evidence>
<comment type="caution">
    <text evidence="2">The sequence shown here is derived from an EMBL/GenBank/DDBJ whole genome shotgun (WGS) entry which is preliminary data.</text>
</comment>
<dbReference type="EMBL" id="JACJSG010000033">
    <property type="protein sequence ID" value="MBD2503312.1"/>
    <property type="molecule type" value="Genomic_DNA"/>
</dbReference>
<keyword evidence="1" id="KW-0812">Transmembrane</keyword>
<evidence type="ECO:0000313" key="2">
    <source>
        <dbReference type="EMBL" id="MBD2503312.1"/>
    </source>
</evidence>
<evidence type="ECO:0000313" key="3">
    <source>
        <dbReference type="Proteomes" id="UP000661112"/>
    </source>
</evidence>
<dbReference type="RefSeq" id="WP_190476175.1">
    <property type="nucleotide sequence ID" value="NZ_JACJSG010000033.1"/>
</dbReference>
<keyword evidence="1" id="KW-1133">Transmembrane helix</keyword>
<organism evidence="2 3">
    <name type="scientific">Anabaena azotica FACHB-119</name>
    <dbReference type="NCBI Taxonomy" id="947527"/>
    <lineage>
        <taxon>Bacteria</taxon>
        <taxon>Bacillati</taxon>
        <taxon>Cyanobacteriota</taxon>
        <taxon>Cyanophyceae</taxon>
        <taxon>Nostocales</taxon>
        <taxon>Nostocaceae</taxon>
        <taxon>Anabaena</taxon>
        <taxon>Anabaena azotica</taxon>
    </lineage>
</organism>
<gene>
    <name evidence="2" type="ORF">H6G83_22350</name>
</gene>
<feature type="transmembrane region" description="Helical" evidence="1">
    <location>
        <begin position="21"/>
        <end position="42"/>
    </location>
</feature>
<evidence type="ECO:0008006" key="4">
    <source>
        <dbReference type="Google" id="ProtNLM"/>
    </source>
</evidence>
<keyword evidence="3" id="KW-1185">Reference proteome</keyword>
<reference evidence="2 3" key="1">
    <citation type="journal article" date="2020" name="ISME J.">
        <title>Comparative genomics reveals insights into cyanobacterial evolution and habitat adaptation.</title>
        <authorList>
            <person name="Chen M.Y."/>
            <person name="Teng W.K."/>
            <person name="Zhao L."/>
            <person name="Hu C.X."/>
            <person name="Zhou Y.K."/>
            <person name="Han B.P."/>
            <person name="Song L.R."/>
            <person name="Shu W.S."/>
        </authorList>
    </citation>
    <scope>NUCLEOTIDE SEQUENCE [LARGE SCALE GENOMIC DNA]</scope>
    <source>
        <strain evidence="2 3">FACHB-119</strain>
    </source>
</reference>
<proteinExistence type="predicted"/>
<dbReference type="Proteomes" id="UP000661112">
    <property type="component" value="Unassembled WGS sequence"/>
</dbReference>
<protein>
    <recommendedName>
        <fullName evidence="4">DUF5667 domain-containing protein</fullName>
    </recommendedName>
</protein>
<keyword evidence="1" id="KW-0472">Membrane</keyword>
<sequence length="174" mass="19527">MKINSPSYEIAYLRIMLTRRIPTIGLLTGVISICLGHGIALADIPGNHPYYIHARSDLRKAESLLETADEFNVTPEMRDAAKYVRSAIQDIEVASVLDGKNTNNYPAVDTSLNHRDKFQQIYQLLNAANQDIAREEDNNFVLSWRNKAEVEINQAKHFTAIAAVRDTVDDLNGD</sequence>
<accession>A0ABR8D818</accession>